<dbReference type="Gene3D" id="2.30.40.10">
    <property type="entry name" value="Urease, subunit C, domain 1"/>
    <property type="match status" value="1"/>
</dbReference>
<dbReference type="STRING" id="303698.A0A1V6TAK0"/>
<dbReference type="SUPFAM" id="SSF51556">
    <property type="entry name" value="Metallo-dependent hydrolases"/>
    <property type="match status" value="1"/>
</dbReference>
<keyword evidence="1" id="KW-0378">Hydrolase</keyword>
<dbReference type="AlphaFoldDB" id="A0A1V6TAK0"/>
<dbReference type="InterPro" id="IPR050287">
    <property type="entry name" value="MTA/SAH_deaminase"/>
</dbReference>
<dbReference type="OrthoDB" id="194468at2759"/>
<proteinExistence type="predicted"/>
<dbReference type="InterPro" id="IPR011059">
    <property type="entry name" value="Metal-dep_hydrolase_composite"/>
</dbReference>
<dbReference type="EMBL" id="MLKD01000009">
    <property type="protein sequence ID" value="OQE22980.1"/>
    <property type="molecule type" value="Genomic_DNA"/>
</dbReference>
<dbReference type="GO" id="GO:0016810">
    <property type="term" value="F:hydrolase activity, acting on carbon-nitrogen (but not peptide) bonds"/>
    <property type="evidence" value="ECO:0007669"/>
    <property type="project" value="InterPro"/>
</dbReference>
<evidence type="ECO:0000313" key="3">
    <source>
        <dbReference type="EMBL" id="OQE22980.1"/>
    </source>
</evidence>
<dbReference type="InterPro" id="IPR032466">
    <property type="entry name" value="Metal_Hydrolase"/>
</dbReference>
<keyword evidence="4" id="KW-1185">Reference proteome</keyword>
<feature type="domain" description="Amidohydrolase-related" evidence="2">
    <location>
        <begin position="69"/>
        <end position="439"/>
    </location>
</feature>
<dbReference type="Gene3D" id="3.20.20.140">
    <property type="entry name" value="Metal-dependent hydrolases"/>
    <property type="match status" value="1"/>
</dbReference>
<dbReference type="PANTHER" id="PTHR43794">
    <property type="entry name" value="AMINOHYDROLASE SSNA-RELATED"/>
    <property type="match status" value="1"/>
</dbReference>
<evidence type="ECO:0000259" key="2">
    <source>
        <dbReference type="Pfam" id="PF01979"/>
    </source>
</evidence>
<gene>
    <name evidence="3" type="ORF">PENSTE_c009G05973</name>
</gene>
<dbReference type="InterPro" id="IPR006680">
    <property type="entry name" value="Amidohydro-rel"/>
</dbReference>
<dbReference type="Proteomes" id="UP000191285">
    <property type="component" value="Unassembled WGS sequence"/>
</dbReference>
<name>A0A1V6TAK0_9EURO</name>
<reference evidence="4" key="1">
    <citation type="journal article" date="2017" name="Nat. Microbiol.">
        <title>Global analysis of biosynthetic gene clusters reveals vast potential of secondary metabolite production in Penicillium species.</title>
        <authorList>
            <person name="Nielsen J.C."/>
            <person name="Grijseels S."/>
            <person name="Prigent S."/>
            <person name="Ji B."/>
            <person name="Dainat J."/>
            <person name="Nielsen K.F."/>
            <person name="Frisvad J.C."/>
            <person name="Workman M."/>
            <person name="Nielsen J."/>
        </authorList>
    </citation>
    <scope>NUCLEOTIDE SEQUENCE [LARGE SCALE GENOMIC DNA]</scope>
    <source>
        <strain evidence="4">IBT 24891</strain>
    </source>
</reference>
<dbReference type="PANTHER" id="PTHR43794:SF11">
    <property type="entry name" value="AMIDOHYDROLASE-RELATED DOMAIN-CONTAINING PROTEIN"/>
    <property type="match status" value="1"/>
</dbReference>
<comment type="caution">
    <text evidence="3">The sequence shown here is derived from an EMBL/GenBank/DDBJ whole genome shotgun (WGS) entry which is preliminary data.</text>
</comment>
<accession>A0A1V6TAK0</accession>
<sequence>MSSLLRGGTAVRNKASKLLRGGTVLVHGERDHVSPQLADILIEGDRISKIDASIPVPAGCHVIDCTDKVISPGFVDTHRHIWQSPLKGFFGDTALFPYLAIVIAAGMELKAEDMFWANLAGSLESIDAGTTTTLDHAHMNWSKDHSPSAIAGTISSGIRSIFGYTPVSIVASTKPKIEFSPEPLPSWIMAIFEQLATSQPLNDSGSRVQLGFGFDFYHLPKDVVLGVFQKVKSLGTRIITSHFIQNFVKDSERLPSLLKSYDLLQKGIVLSHGGGANSEDVKLLSDANCFISATPNTELAMAVGPPVCFRKDLPGIDRVCSLGVDCHSATSSSMVNEMRMALQTARGIESEAHIQSGIWPREVTHTTSHAFNLGTIQGARALRMEHDIGSIEVGKKADLVIFDALSPAMIGVAQRDPVMAIVLHSTIRDVNTVLVDGEVRKENGKLRPVKGTEWNENSGFSETDQDIHWQEVADRILAMQKRLVSKTPRPLLLQIEDHVREVFGHKPSTSKI</sequence>
<organism evidence="3 4">
    <name type="scientific">Penicillium steckii</name>
    <dbReference type="NCBI Taxonomy" id="303698"/>
    <lineage>
        <taxon>Eukaryota</taxon>
        <taxon>Fungi</taxon>
        <taxon>Dikarya</taxon>
        <taxon>Ascomycota</taxon>
        <taxon>Pezizomycotina</taxon>
        <taxon>Eurotiomycetes</taxon>
        <taxon>Eurotiomycetidae</taxon>
        <taxon>Eurotiales</taxon>
        <taxon>Aspergillaceae</taxon>
        <taxon>Penicillium</taxon>
    </lineage>
</organism>
<protein>
    <recommendedName>
        <fullName evidence="2">Amidohydrolase-related domain-containing protein</fullName>
    </recommendedName>
</protein>
<dbReference type="Pfam" id="PF01979">
    <property type="entry name" value="Amidohydro_1"/>
    <property type="match status" value="1"/>
</dbReference>
<evidence type="ECO:0000256" key="1">
    <source>
        <dbReference type="ARBA" id="ARBA00022801"/>
    </source>
</evidence>
<dbReference type="SUPFAM" id="SSF51338">
    <property type="entry name" value="Composite domain of metallo-dependent hydrolases"/>
    <property type="match status" value="1"/>
</dbReference>
<evidence type="ECO:0000313" key="4">
    <source>
        <dbReference type="Proteomes" id="UP000191285"/>
    </source>
</evidence>